<dbReference type="OrthoDB" id="6022711at2759"/>
<evidence type="ECO:0000256" key="1">
    <source>
        <dbReference type="SAM" id="MobiDB-lite"/>
    </source>
</evidence>
<feature type="region of interest" description="Disordered" evidence="1">
    <location>
        <begin position="619"/>
        <end position="642"/>
    </location>
</feature>
<sequence>MMRLFKRSSDSNLQLENLSSTLSEANGSKELKVNPVAHPENDKIQKTGLSTWGKAWERFKSSDSSDSRLLDDGSSSKRESVQSDRNLFKDPNEALKPKISEEDVKKVYDMYKNINNGPNVREKGYNLRSKRNLKCVSDHIELNQQQLLDYMLLMKPADGNVSGNLEKDLLEEEKSTKSEKVTEEKTSRRSRLRSMFTIRSRSKSDDESDISFKKINQKSSSTDSLTSLLNYIIPKRRQNSKSPTAAAKFKSDESGYGSDSTKCTTIDSPIGSIKSQISQTSQEVDTDSDADKTLVNMGPYREKSEISDDTDTAEDEMETTFTFSKFYRRSPMKNYTKKRSRSQSRDSDTDINALTRRSVKLKRTYSTKENCQTNDCCEHLKSVKINDSYKQPVRNDPVTLEREFKCVRLKVKKGENIGLKISPQLNNSTSNCTYIISEIADNSVASKNDLLKVNDEVIKVNGIRIKGLSHDIVKSHFQPKNNEFELVISRMPCKTETNLSKKRTNSFRAFLGRSSALLSPKKDNLGTKKKHFETTKYTKTDHLVDNHECKSSDVICKKFIRKSSLNALEKSQSTSILPKSKYVGLSDIIGSKPDIVETKVTFSEKSIPETVVLRSPKLNKSPSCLKHTPSPSTSTSQSSLKFCSDSPEFQRQEAITPHGMRKFSISSSSRPRSSHPIVIPTAKVTKVGVKSLVFEKGPGHKSLGFSIVGGKDSPKGPMGIYVKSIFKDGQAAESGVLQEGDELLSINGICFKGLSHLEAVNLFKSIKCGEVLIEAASRNSRRLFPHSL</sequence>
<feature type="region of interest" description="Disordered" evidence="1">
    <location>
        <begin position="1"/>
        <end position="47"/>
    </location>
</feature>
<dbReference type="InParanoid" id="A0A6J2X2H1"/>
<dbReference type="PROSITE" id="PS50106">
    <property type="entry name" value="PDZ"/>
    <property type="match status" value="2"/>
</dbReference>
<dbReference type="PANTHER" id="PTHR19964:SF95">
    <property type="entry name" value="ARC, ISOFORM A"/>
    <property type="match status" value="1"/>
</dbReference>
<organism evidence="3 4">
    <name type="scientific">Sitophilus oryzae</name>
    <name type="common">Rice weevil</name>
    <name type="synonym">Curculio oryzae</name>
    <dbReference type="NCBI Taxonomy" id="7048"/>
    <lineage>
        <taxon>Eukaryota</taxon>
        <taxon>Metazoa</taxon>
        <taxon>Ecdysozoa</taxon>
        <taxon>Arthropoda</taxon>
        <taxon>Hexapoda</taxon>
        <taxon>Insecta</taxon>
        <taxon>Pterygota</taxon>
        <taxon>Neoptera</taxon>
        <taxon>Endopterygota</taxon>
        <taxon>Coleoptera</taxon>
        <taxon>Polyphaga</taxon>
        <taxon>Cucujiformia</taxon>
        <taxon>Curculionidae</taxon>
        <taxon>Dryophthorinae</taxon>
        <taxon>Sitophilus</taxon>
    </lineage>
</organism>
<dbReference type="CDD" id="cd06759">
    <property type="entry name" value="PDZ3_PDZD2-PDZ1_hPro-IL-16-like"/>
    <property type="match status" value="1"/>
</dbReference>
<dbReference type="PANTHER" id="PTHR19964">
    <property type="entry name" value="MULTIPLE PDZ DOMAIN PROTEIN"/>
    <property type="match status" value="1"/>
</dbReference>
<feature type="region of interest" description="Disordered" evidence="1">
    <location>
        <begin position="332"/>
        <end position="352"/>
    </location>
</feature>
<dbReference type="InterPro" id="IPR001478">
    <property type="entry name" value="PDZ"/>
</dbReference>
<evidence type="ECO:0000313" key="4">
    <source>
        <dbReference type="RefSeq" id="XP_030745332.1"/>
    </source>
</evidence>
<dbReference type="InterPro" id="IPR051342">
    <property type="entry name" value="PDZ_scaffold"/>
</dbReference>
<feature type="compositionally biased region" description="Low complexity" evidence="1">
    <location>
        <begin position="628"/>
        <end position="639"/>
    </location>
</feature>
<feature type="compositionally biased region" description="Basic and acidic residues" evidence="1">
    <location>
        <begin position="169"/>
        <end position="187"/>
    </location>
</feature>
<dbReference type="RefSeq" id="XP_030745332.1">
    <property type="nucleotide sequence ID" value="XM_030889472.1"/>
</dbReference>
<dbReference type="CDD" id="cd00136">
    <property type="entry name" value="PDZ_canonical"/>
    <property type="match status" value="1"/>
</dbReference>
<keyword evidence="3" id="KW-1185">Reference proteome</keyword>
<name>A0A6J2X2H1_SITOR</name>
<feature type="region of interest" description="Disordered" evidence="1">
    <location>
        <begin position="63"/>
        <end position="94"/>
    </location>
</feature>
<dbReference type="SUPFAM" id="SSF50156">
    <property type="entry name" value="PDZ domain-like"/>
    <property type="match status" value="2"/>
</dbReference>
<dbReference type="Proteomes" id="UP000504635">
    <property type="component" value="Unplaced"/>
</dbReference>
<evidence type="ECO:0000313" key="3">
    <source>
        <dbReference type="Proteomes" id="UP000504635"/>
    </source>
</evidence>
<feature type="compositionally biased region" description="Basic residues" evidence="1">
    <location>
        <begin position="332"/>
        <end position="342"/>
    </location>
</feature>
<feature type="region of interest" description="Disordered" evidence="1">
    <location>
        <begin position="169"/>
        <end position="200"/>
    </location>
</feature>
<feature type="domain" description="PDZ" evidence="2">
    <location>
        <begin position="406"/>
        <end position="492"/>
    </location>
</feature>
<feature type="compositionally biased region" description="Polar residues" evidence="1">
    <location>
        <begin position="10"/>
        <end position="26"/>
    </location>
</feature>
<reference evidence="4" key="1">
    <citation type="submission" date="2025-08" db="UniProtKB">
        <authorList>
            <consortium name="RefSeq"/>
        </authorList>
    </citation>
    <scope>IDENTIFICATION</scope>
    <source>
        <tissue evidence="4">Gonads</tissue>
    </source>
</reference>
<feature type="region of interest" description="Disordered" evidence="1">
    <location>
        <begin position="237"/>
        <end position="263"/>
    </location>
</feature>
<dbReference type="SMART" id="SM00228">
    <property type="entry name" value="PDZ"/>
    <property type="match status" value="2"/>
</dbReference>
<dbReference type="InterPro" id="IPR036034">
    <property type="entry name" value="PDZ_sf"/>
</dbReference>
<dbReference type="Gene3D" id="2.30.42.10">
    <property type="match status" value="2"/>
</dbReference>
<feature type="domain" description="PDZ" evidence="2">
    <location>
        <begin position="691"/>
        <end position="765"/>
    </location>
</feature>
<dbReference type="AlphaFoldDB" id="A0A6J2X2H1"/>
<proteinExistence type="predicted"/>
<evidence type="ECO:0000259" key="2">
    <source>
        <dbReference type="PROSITE" id="PS50106"/>
    </source>
</evidence>
<protein>
    <submittedName>
        <fullName evidence="4">Uncharacterized protein LOC115874351</fullName>
    </submittedName>
</protein>
<accession>A0A6J2X2H1</accession>
<gene>
    <name evidence="4" type="primary">LOC115874351</name>
</gene>
<dbReference type="Pfam" id="PF00595">
    <property type="entry name" value="PDZ"/>
    <property type="match status" value="2"/>
</dbReference>
<dbReference type="KEGG" id="soy:115874351"/>
<dbReference type="GeneID" id="115874351"/>